<keyword evidence="2" id="KW-1133">Transmembrane helix</keyword>
<comment type="caution">
    <text evidence="3">The sequence shown here is derived from an EMBL/GenBank/DDBJ whole genome shotgun (WGS) entry which is preliminary data.</text>
</comment>
<keyword evidence="2" id="KW-0472">Membrane</keyword>
<dbReference type="AlphaFoldDB" id="A0A1D2NLJ6"/>
<dbReference type="Proteomes" id="UP000094527">
    <property type="component" value="Unassembled WGS sequence"/>
</dbReference>
<proteinExistence type="predicted"/>
<reference evidence="3 4" key="1">
    <citation type="journal article" date="2016" name="Genome Biol. Evol.">
        <title>Gene Family Evolution Reflects Adaptation to Soil Environmental Stressors in the Genome of the Collembolan Orchesella cincta.</title>
        <authorList>
            <person name="Faddeeva-Vakhrusheva A."/>
            <person name="Derks M.F."/>
            <person name="Anvar S.Y."/>
            <person name="Agamennone V."/>
            <person name="Suring W."/>
            <person name="Smit S."/>
            <person name="van Straalen N.M."/>
            <person name="Roelofs D."/>
        </authorList>
    </citation>
    <scope>NUCLEOTIDE SEQUENCE [LARGE SCALE GENOMIC DNA]</scope>
    <source>
        <tissue evidence="3">Mixed pool</tissue>
    </source>
</reference>
<keyword evidence="4" id="KW-1185">Reference proteome</keyword>
<feature type="transmembrane region" description="Helical" evidence="2">
    <location>
        <begin position="145"/>
        <end position="171"/>
    </location>
</feature>
<evidence type="ECO:0000313" key="3">
    <source>
        <dbReference type="EMBL" id="ODN05816.1"/>
    </source>
</evidence>
<dbReference type="EMBL" id="LJIJ01000015">
    <property type="protein sequence ID" value="ODN05816.1"/>
    <property type="molecule type" value="Genomic_DNA"/>
</dbReference>
<feature type="transmembrane region" description="Helical" evidence="2">
    <location>
        <begin position="247"/>
        <end position="270"/>
    </location>
</feature>
<keyword evidence="2" id="KW-0812">Transmembrane</keyword>
<evidence type="ECO:0000256" key="1">
    <source>
        <dbReference type="SAM" id="MobiDB-lite"/>
    </source>
</evidence>
<evidence type="ECO:0008006" key="5">
    <source>
        <dbReference type="Google" id="ProtNLM"/>
    </source>
</evidence>
<accession>A0A1D2NLJ6</accession>
<feature type="transmembrane region" description="Helical" evidence="2">
    <location>
        <begin position="445"/>
        <end position="468"/>
    </location>
</feature>
<feature type="transmembrane region" description="Helical" evidence="2">
    <location>
        <begin position="277"/>
        <end position="294"/>
    </location>
</feature>
<feature type="compositionally biased region" description="Basic residues" evidence="1">
    <location>
        <begin position="13"/>
        <end position="23"/>
    </location>
</feature>
<gene>
    <name evidence="3" type="ORF">Ocin01_00857</name>
</gene>
<name>A0A1D2NLJ6_ORCCI</name>
<evidence type="ECO:0000313" key="4">
    <source>
        <dbReference type="Proteomes" id="UP000094527"/>
    </source>
</evidence>
<protein>
    <recommendedName>
        <fullName evidence="5">Gustatory receptor</fullName>
    </recommendedName>
</protein>
<feature type="transmembrane region" description="Helical" evidence="2">
    <location>
        <begin position="197"/>
        <end position="218"/>
    </location>
</feature>
<feature type="region of interest" description="Disordered" evidence="1">
    <location>
        <begin position="1"/>
        <end position="55"/>
    </location>
</feature>
<organism evidence="3 4">
    <name type="scientific">Orchesella cincta</name>
    <name type="common">Springtail</name>
    <name type="synonym">Podura cincta</name>
    <dbReference type="NCBI Taxonomy" id="48709"/>
    <lineage>
        <taxon>Eukaryota</taxon>
        <taxon>Metazoa</taxon>
        <taxon>Ecdysozoa</taxon>
        <taxon>Arthropoda</taxon>
        <taxon>Hexapoda</taxon>
        <taxon>Collembola</taxon>
        <taxon>Entomobryomorpha</taxon>
        <taxon>Entomobryoidea</taxon>
        <taxon>Orchesellidae</taxon>
        <taxon>Orchesellinae</taxon>
        <taxon>Orchesella</taxon>
    </lineage>
</organism>
<evidence type="ECO:0000256" key="2">
    <source>
        <dbReference type="SAM" id="Phobius"/>
    </source>
</evidence>
<feature type="transmembrane region" description="Helical" evidence="2">
    <location>
        <begin position="524"/>
        <end position="542"/>
    </location>
</feature>
<feature type="transmembrane region" description="Helical" evidence="2">
    <location>
        <begin position="314"/>
        <end position="337"/>
    </location>
</feature>
<sequence>MLNPDPQESPRSAPKKRMPRQKKQSIDSSQASEPPELMGAFPFQPPDAPLPQEKKAEPDLLAQFPALAPPAQSKTASSEELNKGKAVVVVAEPEQPTEEIDYAEEWLNSFCWIRWFLILFGRFPFTYVEEKKVYQFKFTWKCPGFFFYIINSLIITYGLIASGVNVAIVLMNDKITPIVSRSNSTILEQALIQRHTMILIIMIGSYGVGTITSVFIYVKRNDIADMFTKWLKILRTSKLSGGTIRTYTYVGLVAINYLIVSTVLFILSVVPSRAKTSTLIGGPTVVSMLFMRHFNSKTYMEDFVGSNLHMVMHLLGMVLYFYVVTTCNAFMYLLLWLSKSIEIAFSGWNDRMAGLLELTANELKEKQTKKDRTTYEMMFNDHIGIVRMLSWANNAYAYILETYVLFQTIKVVYQIYLAALVISENGDFVRFNNEGKFFRRPWDQLPALLITYENAFTVVIMLMAGAYLEDTAYESYDDLRKKSLLKGYYNEKETYYFLSMFQSFTSTTKMAIYGGQFFCIDRYTILHVLSAVVSNFLVVYQFRPSFDINTEKNKEWRKTIGTFLTKFEGLPDNHIIPRMDDS</sequence>